<sequence>MIRFIASGFGVGLFWETFFKGKKGGGTLASLLFTLVIYFGDNWYGIWNTLNLFILFIFLILFYFVTVNDDEASSDPSWITLDEVCGMSLVTLGAGAELLPLISGFLVFRLSDIMKQPSFVGKLEKLPGKLGVLYDDLGAGFIGLISAMVVNQIIQITL</sequence>
<evidence type="ECO:0000259" key="2">
    <source>
        <dbReference type="Pfam" id="PF04608"/>
    </source>
</evidence>
<keyword evidence="1" id="KW-0472">Membrane</keyword>
<dbReference type="PANTHER" id="PTHR36305:SF1">
    <property type="entry name" value="PHOSPHATIDYLGLYCEROPHOSPHATASE A"/>
    <property type="match status" value="1"/>
</dbReference>
<dbReference type="Pfam" id="PF04608">
    <property type="entry name" value="PgpA"/>
    <property type="match status" value="1"/>
</dbReference>
<dbReference type="AlphaFoldDB" id="S5DKI0"/>
<dbReference type="EMBL" id="KC811127">
    <property type="protein sequence ID" value="AGQ19279.1"/>
    <property type="molecule type" value="Genomic_DNA"/>
</dbReference>
<dbReference type="GO" id="GO:0008962">
    <property type="term" value="F:phosphatidylglycerophosphatase activity"/>
    <property type="evidence" value="ECO:0007669"/>
    <property type="project" value="InterPro"/>
</dbReference>
<organism evidence="3">
    <name type="scientific">Candidatus Actinomarina minuta</name>
    <dbReference type="NCBI Taxonomy" id="1389454"/>
    <lineage>
        <taxon>Bacteria</taxon>
        <taxon>Bacillati</taxon>
        <taxon>Actinomycetota</taxon>
        <taxon>Actinomycetes</taxon>
        <taxon>Candidatus Actinomarinidae</taxon>
        <taxon>Candidatus Actinomarinales</taxon>
        <taxon>Candidatus Actinomarineae</taxon>
        <taxon>Candidatus Actinomarinaceae</taxon>
        <taxon>Candidatus Actinomarina</taxon>
    </lineage>
</organism>
<dbReference type="SUPFAM" id="SSF101307">
    <property type="entry name" value="YutG-like"/>
    <property type="match status" value="1"/>
</dbReference>
<evidence type="ECO:0000256" key="1">
    <source>
        <dbReference type="SAM" id="Phobius"/>
    </source>
</evidence>
<keyword evidence="1" id="KW-1133">Transmembrane helix</keyword>
<name>S5DKI0_9ACTN</name>
<dbReference type="PANTHER" id="PTHR36305">
    <property type="entry name" value="PHOSPHATIDYLGLYCEROPHOSPHATASE A"/>
    <property type="match status" value="1"/>
</dbReference>
<dbReference type="InterPro" id="IPR007686">
    <property type="entry name" value="YutG/PgpA"/>
</dbReference>
<evidence type="ECO:0000313" key="3">
    <source>
        <dbReference type="EMBL" id="AGQ19279.1"/>
    </source>
</evidence>
<feature type="domain" description="YutG/PgpA" evidence="2">
    <location>
        <begin position="4"/>
        <end position="150"/>
    </location>
</feature>
<feature type="transmembrane region" description="Helical" evidence="1">
    <location>
        <begin position="86"/>
        <end position="111"/>
    </location>
</feature>
<dbReference type="CDD" id="cd06971">
    <property type="entry name" value="PgpA"/>
    <property type="match status" value="1"/>
</dbReference>
<accession>S5DKI0</accession>
<feature type="transmembrane region" description="Helical" evidence="1">
    <location>
        <begin position="47"/>
        <end position="66"/>
    </location>
</feature>
<protein>
    <submittedName>
        <fullName evidence="3">Phosphatidylglycerophosphatase A</fullName>
    </submittedName>
</protein>
<reference evidence="3" key="1">
    <citation type="journal article" date="2013" name="Sci. Rep.">
        <title>Metagenomics uncovers a new group of low GC and ultra-small marine Actinobacteria.</title>
        <authorList>
            <person name="Ghai R."/>
            <person name="Mizuno C.M."/>
            <person name="Picazo A."/>
            <person name="Camacho A."/>
            <person name="Rodriguez-Valera F."/>
        </authorList>
    </citation>
    <scope>NUCLEOTIDE SEQUENCE</scope>
</reference>
<proteinExistence type="predicted"/>
<dbReference type="InterPro" id="IPR036681">
    <property type="entry name" value="PgpA-like_sf"/>
</dbReference>
<keyword evidence="1" id="KW-0812">Transmembrane</keyword>
<dbReference type="InterPro" id="IPR026037">
    <property type="entry name" value="PgpA"/>
</dbReference>
<dbReference type="GO" id="GO:0006629">
    <property type="term" value="P:lipid metabolic process"/>
    <property type="evidence" value="ECO:0007669"/>
    <property type="project" value="InterPro"/>
</dbReference>